<dbReference type="PROSITE" id="PS51257">
    <property type="entry name" value="PROKAR_LIPOPROTEIN"/>
    <property type="match status" value="1"/>
</dbReference>
<keyword evidence="4" id="KW-1185">Reference proteome</keyword>
<evidence type="ECO:0000256" key="1">
    <source>
        <dbReference type="SAM" id="MobiDB-lite"/>
    </source>
</evidence>
<organism evidence="3 4">
    <name type="scientific">Pontibacter anaerobius</name>
    <dbReference type="NCBI Taxonomy" id="2993940"/>
    <lineage>
        <taxon>Bacteria</taxon>
        <taxon>Pseudomonadati</taxon>
        <taxon>Bacteroidota</taxon>
        <taxon>Cytophagia</taxon>
        <taxon>Cytophagales</taxon>
        <taxon>Hymenobacteraceae</taxon>
        <taxon>Pontibacter</taxon>
    </lineage>
</organism>
<evidence type="ECO:0000313" key="3">
    <source>
        <dbReference type="EMBL" id="MCX2738454.1"/>
    </source>
</evidence>
<feature type="compositionally biased region" description="Acidic residues" evidence="1">
    <location>
        <begin position="89"/>
        <end position="105"/>
    </location>
</feature>
<proteinExistence type="predicted"/>
<dbReference type="Proteomes" id="UP001207228">
    <property type="component" value="Unassembled WGS sequence"/>
</dbReference>
<keyword evidence="2" id="KW-0732">Signal</keyword>
<evidence type="ECO:0000313" key="4">
    <source>
        <dbReference type="Proteomes" id="UP001207228"/>
    </source>
</evidence>
<sequence>MIARKIRATFFALAATAVAAWGMAACSTGTDPGETNVDRGEIHEEGSMVGDTDENEVEAERDTMEQYYDSADHENHEDNTGKVIGDGAYDGEGEGEGVERDEVDQ</sequence>
<feature type="compositionally biased region" description="Basic and acidic residues" evidence="1">
    <location>
        <begin position="36"/>
        <end position="46"/>
    </location>
</feature>
<feature type="compositionally biased region" description="Basic and acidic residues" evidence="1">
    <location>
        <begin position="58"/>
        <end position="80"/>
    </location>
</feature>
<dbReference type="EMBL" id="JAPFQO010000001">
    <property type="protein sequence ID" value="MCX2738454.1"/>
    <property type="molecule type" value="Genomic_DNA"/>
</dbReference>
<comment type="caution">
    <text evidence="3">The sequence shown here is derived from an EMBL/GenBank/DDBJ whole genome shotgun (WGS) entry which is preliminary data.</text>
</comment>
<feature type="signal peptide" evidence="2">
    <location>
        <begin position="1"/>
        <end position="19"/>
    </location>
</feature>
<feature type="chain" id="PRO_5045839766" evidence="2">
    <location>
        <begin position="20"/>
        <end position="105"/>
    </location>
</feature>
<feature type="region of interest" description="Disordered" evidence="1">
    <location>
        <begin position="26"/>
        <end position="105"/>
    </location>
</feature>
<accession>A0ABT3RA43</accession>
<protein>
    <submittedName>
        <fullName evidence="3">Uncharacterized protein</fullName>
    </submittedName>
</protein>
<reference evidence="3 4" key="1">
    <citation type="submission" date="2022-11" db="EMBL/GenBank/DDBJ databases">
        <title>The characterization of three novel Bacteroidetes species and genomic analysis of their roles in tidal elemental geochemical cycles.</title>
        <authorList>
            <person name="Ma K.-J."/>
        </authorList>
    </citation>
    <scope>NUCLEOTIDE SEQUENCE [LARGE SCALE GENOMIC DNA]</scope>
    <source>
        <strain evidence="3 4">M82</strain>
    </source>
</reference>
<name>A0ABT3RA43_9BACT</name>
<gene>
    <name evidence="3" type="ORF">OO017_00710</name>
</gene>
<evidence type="ECO:0000256" key="2">
    <source>
        <dbReference type="SAM" id="SignalP"/>
    </source>
</evidence>
<dbReference type="RefSeq" id="WP_266050524.1">
    <property type="nucleotide sequence ID" value="NZ_JAPFQO010000001.1"/>
</dbReference>